<dbReference type="HOGENOM" id="CLU_2322053_0_0_1"/>
<keyword evidence="3" id="KW-1185">Reference proteome</keyword>
<dbReference type="RefSeq" id="XP_002839574.1">
    <property type="nucleotide sequence ID" value="XM_002839528.1"/>
</dbReference>
<evidence type="ECO:0000256" key="1">
    <source>
        <dbReference type="SAM" id="MobiDB-lite"/>
    </source>
</evidence>
<accession>D5GGX2</accession>
<evidence type="ECO:0000313" key="3">
    <source>
        <dbReference type="Proteomes" id="UP000006911"/>
    </source>
</evidence>
<dbReference type="GeneID" id="9181736"/>
<organism evidence="2 3">
    <name type="scientific">Tuber melanosporum (strain Mel28)</name>
    <name type="common">Perigord black truffle</name>
    <dbReference type="NCBI Taxonomy" id="656061"/>
    <lineage>
        <taxon>Eukaryota</taxon>
        <taxon>Fungi</taxon>
        <taxon>Dikarya</taxon>
        <taxon>Ascomycota</taxon>
        <taxon>Pezizomycotina</taxon>
        <taxon>Pezizomycetes</taxon>
        <taxon>Pezizales</taxon>
        <taxon>Tuberaceae</taxon>
        <taxon>Tuber</taxon>
    </lineage>
</organism>
<protein>
    <submittedName>
        <fullName evidence="2">(Perigord truffle) hypothetical protein</fullName>
    </submittedName>
</protein>
<feature type="compositionally biased region" description="Basic and acidic residues" evidence="1">
    <location>
        <begin position="33"/>
        <end position="44"/>
    </location>
</feature>
<sequence length="99" mass="11286">MGNLCSRGESIREMRTEIEELRKDIERMARDREVREVQARDGRATARGGGSSSGICHQAPIATRMSWPVGSFRSIEESRAAEEFVARVRRSRNYGRDRS</sequence>
<dbReference type="AlphaFoldDB" id="D5GGX2"/>
<dbReference type="InParanoid" id="D5GGX2"/>
<evidence type="ECO:0000313" key="2">
    <source>
        <dbReference type="EMBL" id="CAZ83765.1"/>
    </source>
</evidence>
<dbReference type="Proteomes" id="UP000006911">
    <property type="component" value="Unassembled WGS sequence"/>
</dbReference>
<proteinExistence type="predicted"/>
<name>D5GGX2_TUBMM</name>
<dbReference type="KEGG" id="tml:GSTUM_00007581001"/>
<dbReference type="EMBL" id="FN430286">
    <property type="protein sequence ID" value="CAZ83765.1"/>
    <property type="molecule type" value="Genomic_DNA"/>
</dbReference>
<feature type="region of interest" description="Disordered" evidence="1">
    <location>
        <begin position="33"/>
        <end position="59"/>
    </location>
</feature>
<reference evidence="2 3" key="1">
    <citation type="journal article" date="2010" name="Nature">
        <title>Perigord black truffle genome uncovers evolutionary origins and mechanisms of symbiosis.</title>
        <authorList>
            <person name="Martin F."/>
            <person name="Kohler A."/>
            <person name="Murat C."/>
            <person name="Balestrini R."/>
            <person name="Coutinho P.M."/>
            <person name="Jaillon O."/>
            <person name="Montanini B."/>
            <person name="Morin E."/>
            <person name="Noel B."/>
            <person name="Percudani R."/>
            <person name="Porcel B."/>
            <person name="Rubini A."/>
            <person name="Amicucci A."/>
            <person name="Amselem J."/>
            <person name="Anthouard V."/>
            <person name="Arcioni S."/>
            <person name="Artiguenave F."/>
            <person name="Aury J.M."/>
            <person name="Ballario P."/>
            <person name="Bolchi A."/>
            <person name="Brenna A."/>
            <person name="Brun A."/>
            <person name="Buee M."/>
            <person name="Cantarel B."/>
            <person name="Chevalier G."/>
            <person name="Couloux A."/>
            <person name="Da Silva C."/>
            <person name="Denoeud F."/>
            <person name="Duplessis S."/>
            <person name="Ghignone S."/>
            <person name="Hilselberger B."/>
            <person name="Iotti M."/>
            <person name="Marcais B."/>
            <person name="Mello A."/>
            <person name="Miranda M."/>
            <person name="Pacioni G."/>
            <person name="Quesneville H."/>
            <person name="Riccioni C."/>
            <person name="Ruotolo R."/>
            <person name="Splivallo R."/>
            <person name="Stocchi V."/>
            <person name="Tisserant E."/>
            <person name="Viscomi A.R."/>
            <person name="Zambonelli A."/>
            <person name="Zampieri E."/>
            <person name="Henrissat B."/>
            <person name="Lebrun M.H."/>
            <person name="Paolocci F."/>
            <person name="Bonfante P."/>
            <person name="Ottonello S."/>
            <person name="Wincker P."/>
        </authorList>
    </citation>
    <scope>NUCLEOTIDE SEQUENCE [LARGE SCALE GENOMIC DNA]</scope>
    <source>
        <strain evidence="2 3">Mel28</strain>
    </source>
</reference>
<gene>
    <name evidence="2" type="ORF">GSTUM_00007581001</name>
</gene>